<accession>A0A1G8VCR9</accession>
<keyword evidence="1" id="KW-0808">Transferase</keyword>
<dbReference type="Gene3D" id="3.40.50.2000">
    <property type="entry name" value="Glycogen Phosphorylase B"/>
    <property type="match status" value="2"/>
</dbReference>
<reference evidence="1 2" key="1">
    <citation type="submission" date="2016-10" db="EMBL/GenBank/DDBJ databases">
        <authorList>
            <person name="de Groot N.N."/>
        </authorList>
    </citation>
    <scope>NUCLEOTIDE SEQUENCE [LARGE SCALE GENOMIC DNA]</scope>
    <source>
        <strain evidence="1 2">CGMCC 1.10076</strain>
    </source>
</reference>
<dbReference type="STRING" id="1128970.SAMN04487935_1262"/>
<dbReference type="EMBL" id="FNEZ01000002">
    <property type="protein sequence ID" value="SDJ63145.1"/>
    <property type="molecule type" value="Genomic_DNA"/>
</dbReference>
<dbReference type="PANTHER" id="PTHR45947:SF3">
    <property type="entry name" value="SULFOQUINOVOSYL TRANSFERASE SQD2"/>
    <property type="match status" value="1"/>
</dbReference>
<evidence type="ECO:0000313" key="1">
    <source>
        <dbReference type="EMBL" id="SDJ63145.1"/>
    </source>
</evidence>
<dbReference type="CDD" id="cd03801">
    <property type="entry name" value="GT4_PimA-like"/>
    <property type="match status" value="1"/>
</dbReference>
<protein>
    <submittedName>
        <fullName evidence="1">Glycosyltransferase involved in cell wall bisynthesis</fullName>
    </submittedName>
</protein>
<dbReference type="Proteomes" id="UP000199580">
    <property type="component" value="Unassembled WGS sequence"/>
</dbReference>
<dbReference type="PANTHER" id="PTHR45947">
    <property type="entry name" value="SULFOQUINOVOSYL TRANSFERASE SQD2"/>
    <property type="match status" value="1"/>
</dbReference>
<keyword evidence="2" id="KW-1185">Reference proteome</keyword>
<dbReference type="GO" id="GO:0016757">
    <property type="term" value="F:glycosyltransferase activity"/>
    <property type="evidence" value="ECO:0007669"/>
    <property type="project" value="TreeGrafter"/>
</dbReference>
<proteinExistence type="predicted"/>
<dbReference type="Pfam" id="PF13692">
    <property type="entry name" value="Glyco_trans_1_4"/>
    <property type="match status" value="1"/>
</dbReference>
<dbReference type="AlphaFoldDB" id="A0A1G8VCR9"/>
<sequence length="338" mass="38341">MKNRNLLYIGNKLASHGVTMTSIESLGQLLESEGYHLWYASSKKNKALRLIDMILKTIRYAKKADYVLIDTYSTSNFWFAFIISQLCRILDAKYIANLHGGNLPNRLKNNPVLCRMIFKNAYKNVAPSNYLLQAFENRGFAELLFIPNTLEIQNYTFKQRKKLRPKLLWVRSLASIYNPEMALQVLGQLQNDFADASLCMVGPDKENKLQDLEQIADVNHLNVNFTGKLSKPDWTKLSAEYDIFINTTHFDNTPVSVMEAMALGLPVVSTNVGGIPYLLENSKTAMLVNDNDASAMVSAIKELIFNDSLSNQIIGNALDLVEKFDWSIVKTKWNEILI</sequence>
<name>A0A1G8VCR9_9FLAO</name>
<gene>
    <name evidence="1" type="ORF">SAMN04487935_1262</name>
</gene>
<dbReference type="OrthoDB" id="139410at2"/>
<dbReference type="InterPro" id="IPR050194">
    <property type="entry name" value="Glycosyltransferase_grp1"/>
</dbReference>
<organism evidence="1 2">
    <name type="scientific">Flavobacterium noncentrifugens</name>
    <dbReference type="NCBI Taxonomy" id="1128970"/>
    <lineage>
        <taxon>Bacteria</taxon>
        <taxon>Pseudomonadati</taxon>
        <taxon>Bacteroidota</taxon>
        <taxon>Flavobacteriia</taxon>
        <taxon>Flavobacteriales</taxon>
        <taxon>Flavobacteriaceae</taxon>
        <taxon>Flavobacterium</taxon>
    </lineage>
</organism>
<dbReference type="RefSeq" id="WP_091392884.1">
    <property type="nucleotide sequence ID" value="NZ_BKAI01000003.1"/>
</dbReference>
<dbReference type="SUPFAM" id="SSF53756">
    <property type="entry name" value="UDP-Glycosyltransferase/glycogen phosphorylase"/>
    <property type="match status" value="1"/>
</dbReference>
<evidence type="ECO:0000313" key="2">
    <source>
        <dbReference type="Proteomes" id="UP000199580"/>
    </source>
</evidence>